<feature type="transmembrane region" description="Helical" evidence="1">
    <location>
        <begin position="57"/>
        <end position="77"/>
    </location>
</feature>
<feature type="transmembrane region" description="Helical" evidence="1">
    <location>
        <begin position="30"/>
        <end position="50"/>
    </location>
</feature>
<dbReference type="EMBL" id="JANSUY010000021">
    <property type="protein sequence ID" value="MCR9016902.1"/>
    <property type="molecule type" value="Genomic_DNA"/>
</dbReference>
<keyword evidence="1" id="KW-0812">Transmembrane</keyword>
<feature type="transmembrane region" description="Helical" evidence="1">
    <location>
        <begin position="123"/>
        <end position="147"/>
    </location>
</feature>
<dbReference type="AlphaFoldDB" id="A0A9X2PBA8"/>
<feature type="transmembrane region" description="Helical" evidence="1">
    <location>
        <begin position="159"/>
        <end position="178"/>
    </location>
</feature>
<keyword evidence="1" id="KW-0472">Membrane</keyword>
<evidence type="ECO:0000313" key="3">
    <source>
        <dbReference type="Proteomes" id="UP001142175"/>
    </source>
</evidence>
<keyword evidence="1" id="KW-1133">Transmembrane helix</keyword>
<feature type="transmembrane region" description="Helical" evidence="1">
    <location>
        <begin position="83"/>
        <end position="103"/>
    </location>
</feature>
<protein>
    <submittedName>
        <fullName evidence="2">Uncharacterized protein</fullName>
    </submittedName>
</protein>
<dbReference type="RefSeq" id="WP_258424748.1">
    <property type="nucleotide sequence ID" value="NZ_JANAEZ010000002.1"/>
</dbReference>
<proteinExistence type="predicted"/>
<organism evidence="2 3">
    <name type="scientific">Aquiflexum gelatinilyticum</name>
    <dbReference type="NCBI Taxonomy" id="2961943"/>
    <lineage>
        <taxon>Bacteria</taxon>
        <taxon>Pseudomonadati</taxon>
        <taxon>Bacteroidota</taxon>
        <taxon>Cytophagia</taxon>
        <taxon>Cytophagales</taxon>
        <taxon>Cyclobacteriaceae</taxon>
        <taxon>Aquiflexum</taxon>
    </lineage>
</organism>
<dbReference type="Proteomes" id="UP001142175">
    <property type="component" value="Unassembled WGS sequence"/>
</dbReference>
<gene>
    <name evidence="2" type="ORF">NU887_17850</name>
</gene>
<name>A0A9X2PBA8_9BACT</name>
<sequence>MVFFILALVSIVEFSGAFLARQGIRNHWVYNIGFAYGETILILIYLSLVLNGQKSKVILNFTALLFGIFGILNSLFFTPIDNFHNYSLTIGSILIIFGCFYFFFAVMTEDTYWDEKLWQVPDFWCVSFFLLFYSASMLFFTFLYNIIEMEDAMWKQLNFVLKVIGGTMYLVFGLVYYIPAFSKK</sequence>
<accession>A0A9X2PBA8</accession>
<evidence type="ECO:0000313" key="2">
    <source>
        <dbReference type="EMBL" id="MCR9016902.1"/>
    </source>
</evidence>
<keyword evidence="3" id="KW-1185">Reference proteome</keyword>
<evidence type="ECO:0000256" key="1">
    <source>
        <dbReference type="SAM" id="Phobius"/>
    </source>
</evidence>
<reference evidence="2" key="1">
    <citation type="submission" date="2022-08" db="EMBL/GenBank/DDBJ databases">
        <authorList>
            <person name="Zhang D."/>
        </authorList>
    </citation>
    <scope>NUCLEOTIDE SEQUENCE</scope>
    <source>
        <strain evidence="2">XJ19-11</strain>
    </source>
</reference>
<comment type="caution">
    <text evidence="2">The sequence shown here is derived from an EMBL/GenBank/DDBJ whole genome shotgun (WGS) entry which is preliminary data.</text>
</comment>